<evidence type="ECO:0000313" key="1">
    <source>
        <dbReference type="EMBL" id="MBC2293759.1"/>
    </source>
</evidence>
<gene>
    <name evidence="1" type="ORF">HCC36_11015</name>
</gene>
<organism evidence="1 2">
    <name type="scientific">Listeria booriae</name>
    <dbReference type="NCBI Taxonomy" id="1552123"/>
    <lineage>
        <taxon>Bacteria</taxon>
        <taxon>Bacillati</taxon>
        <taxon>Bacillota</taxon>
        <taxon>Bacilli</taxon>
        <taxon>Bacillales</taxon>
        <taxon>Listeriaceae</taxon>
        <taxon>Listeria</taxon>
    </lineage>
</organism>
<name>A0A842G0W1_9LIST</name>
<dbReference type="Proteomes" id="UP000543005">
    <property type="component" value="Unassembled WGS sequence"/>
</dbReference>
<evidence type="ECO:0000313" key="2">
    <source>
        <dbReference type="Proteomes" id="UP000543005"/>
    </source>
</evidence>
<comment type="caution">
    <text evidence="1">The sequence shown here is derived from an EMBL/GenBank/DDBJ whole genome shotgun (WGS) entry which is preliminary data.</text>
</comment>
<dbReference type="EMBL" id="JAARZT010000020">
    <property type="protein sequence ID" value="MBC2293759.1"/>
    <property type="molecule type" value="Genomic_DNA"/>
</dbReference>
<dbReference type="RefSeq" id="WP_185629558.1">
    <property type="nucleotide sequence ID" value="NZ_JAARZT010000020.1"/>
</dbReference>
<accession>A0A842G0W1</accession>
<sequence length="141" mass="15317">MDYIDKDYYRNIYKGSPIDSDSELDILITRASRDIDRYTRYVIVQTGFDNLIEFQQDRVKEATAAQVEFLDINGLTASTVDSGAGGSFDIGNYSEGKGAGGGGQSNRTVTLYANNIYDILSPTGLLYSGVPTISHGGDCYG</sequence>
<dbReference type="AlphaFoldDB" id="A0A842G0W1"/>
<protein>
    <submittedName>
        <fullName evidence="1">Uncharacterized protein</fullName>
    </submittedName>
</protein>
<proteinExistence type="predicted"/>
<reference evidence="1 2" key="1">
    <citation type="submission" date="2020-03" db="EMBL/GenBank/DDBJ databases">
        <title>Soil Listeria distribution.</title>
        <authorList>
            <person name="Liao J."/>
            <person name="Wiedmann M."/>
        </authorList>
    </citation>
    <scope>NUCLEOTIDE SEQUENCE [LARGE SCALE GENOMIC DNA]</scope>
    <source>
        <strain evidence="1 2">FSL L7-0051</strain>
    </source>
</reference>